<dbReference type="EMBL" id="CM029054">
    <property type="protein sequence ID" value="KAG2535884.1"/>
    <property type="molecule type" value="Genomic_DNA"/>
</dbReference>
<protein>
    <submittedName>
        <fullName evidence="1">Uncharacterized protein</fullName>
    </submittedName>
</protein>
<gene>
    <name evidence="1" type="ORF">PVAP13_9NG142873</name>
</gene>
<comment type="caution">
    <text evidence="1">The sequence shown here is derived from an EMBL/GenBank/DDBJ whole genome shotgun (WGS) entry which is preliminary data.</text>
</comment>
<dbReference type="PROSITE" id="PS51257">
    <property type="entry name" value="PROKAR_LIPOPROTEIN"/>
    <property type="match status" value="1"/>
</dbReference>
<name>A0A8T0ML08_PANVG</name>
<evidence type="ECO:0000313" key="2">
    <source>
        <dbReference type="Proteomes" id="UP000823388"/>
    </source>
</evidence>
<dbReference type="Proteomes" id="UP000823388">
    <property type="component" value="Chromosome 9N"/>
</dbReference>
<proteinExistence type="predicted"/>
<accession>A0A8T0ML08</accession>
<organism evidence="1 2">
    <name type="scientific">Panicum virgatum</name>
    <name type="common">Blackwell switchgrass</name>
    <dbReference type="NCBI Taxonomy" id="38727"/>
    <lineage>
        <taxon>Eukaryota</taxon>
        <taxon>Viridiplantae</taxon>
        <taxon>Streptophyta</taxon>
        <taxon>Embryophyta</taxon>
        <taxon>Tracheophyta</taxon>
        <taxon>Spermatophyta</taxon>
        <taxon>Magnoliopsida</taxon>
        <taxon>Liliopsida</taxon>
        <taxon>Poales</taxon>
        <taxon>Poaceae</taxon>
        <taxon>PACMAD clade</taxon>
        <taxon>Panicoideae</taxon>
        <taxon>Panicodae</taxon>
        <taxon>Paniceae</taxon>
        <taxon>Panicinae</taxon>
        <taxon>Panicum</taxon>
        <taxon>Panicum sect. Hiantes</taxon>
    </lineage>
</organism>
<dbReference type="AlphaFoldDB" id="A0A8T0ML08"/>
<sequence>MLRSLPLLFSPKLFTSAFFASIFFSCSRWLLWSFDLGGYEWCQYWPSTSTPLPLACKGVGGGERGRGARRGALLPCTAPRHR</sequence>
<keyword evidence="2" id="KW-1185">Reference proteome</keyword>
<evidence type="ECO:0000313" key="1">
    <source>
        <dbReference type="EMBL" id="KAG2535884.1"/>
    </source>
</evidence>
<reference evidence="1" key="1">
    <citation type="submission" date="2020-05" db="EMBL/GenBank/DDBJ databases">
        <title>WGS assembly of Panicum virgatum.</title>
        <authorList>
            <person name="Lovell J.T."/>
            <person name="Jenkins J."/>
            <person name="Shu S."/>
            <person name="Juenger T.E."/>
            <person name="Schmutz J."/>
        </authorList>
    </citation>
    <scope>NUCLEOTIDE SEQUENCE</scope>
    <source>
        <strain evidence="1">AP13</strain>
    </source>
</reference>